<keyword evidence="1" id="KW-0472">Membrane</keyword>
<evidence type="ECO:0000256" key="1">
    <source>
        <dbReference type="SAM" id="Phobius"/>
    </source>
</evidence>
<proteinExistence type="predicted"/>
<name>A0A1G2IPX9_9BACT</name>
<reference evidence="2 3" key="1">
    <citation type="journal article" date="2016" name="Nat. Commun.">
        <title>Thousands of microbial genomes shed light on interconnected biogeochemical processes in an aquifer system.</title>
        <authorList>
            <person name="Anantharaman K."/>
            <person name="Brown C.T."/>
            <person name="Hug L.A."/>
            <person name="Sharon I."/>
            <person name="Castelle C.J."/>
            <person name="Probst A.J."/>
            <person name="Thomas B.C."/>
            <person name="Singh A."/>
            <person name="Wilkins M.J."/>
            <person name="Karaoz U."/>
            <person name="Brodie E.L."/>
            <person name="Williams K.H."/>
            <person name="Hubbard S.S."/>
            <person name="Banfield J.F."/>
        </authorList>
    </citation>
    <scope>NUCLEOTIDE SEQUENCE [LARGE SCALE GENOMIC DNA]</scope>
</reference>
<feature type="transmembrane region" description="Helical" evidence="1">
    <location>
        <begin position="6"/>
        <end position="33"/>
    </location>
</feature>
<dbReference type="Proteomes" id="UP000178632">
    <property type="component" value="Unassembled WGS sequence"/>
</dbReference>
<dbReference type="AlphaFoldDB" id="A0A1G2IPX9"/>
<protein>
    <submittedName>
        <fullName evidence="2">Uncharacterized protein</fullName>
    </submittedName>
</protein>
<keyword evidence="1" id="KW-0812">Transmembrane</keyword>
<feature type="transmembrane region" description="Helical" evidence="1">
    <location>
        <begin position="54"/>
        <end position="79"/>
    </location>
</feature>
<evidence type="ECO:0000313" key="3">
    <source>
        <dbReference type="Proteomes" id="UP000178632"/>
    </source>
</evidence>
<evidence type="ECO:0000313" key="2">
    <source>
        <dbReference type="EMBL" id="OGZ76501.1"/>
    </source>
</evidence>
<sequence>MSEFLTTLFVLGVALVGFSILIFCGGCSILLVIREALSRSPNISDLFSQDQQKATRMLIIAYALLFLGALAFVAVFVLMKL</sequence>
<accession>A0A1G2IPX9</accession>
<keyword evidence="1" id="KW-1133">Transmembrane helix</keyword>
<organism evidence="2 3">
    <name type="scientific">Candidatus Staskawiczbacteria bacterium RIFCSPLOWO2_12_FULL_37_15</name>
    <dbReference type="NCBI Taxonomy" id="1802218"/>
    <lineage>
        <taxon>Bacteria</taxon>
        <taxon>Candidatus Staskawicziibacteriota</taxon>
    </lineage>
</organism>
<comment type="caution">
    <text evidence="2">The sequence shown here is derived from an EMBL/GenBank/DDBJ whole genome shotgun (WGS) entry which is preliminary data.</text>
</comment>
<gene>
    <name evidence="2" type="ORF">A3G45_01855</name>
</gene>
<dbReference type="EMBL" id="MHPE01000033">
    <property type="protein sequence ID" value="OGZ76501.1"/>
    <property type="molecule type" value="Genomic_DNA"/>
</dbReference>